<dbReference type="PANTHER" id="PTHR43617:SF9">
    <property type="entry name" value="GNAT FAMILY ACETYLTRANSFERASE"/>
    <property type="match status" value="1"/>
</dbReference>
<protein>
    <recommendedName>
        <fullName evidence="1">N-acetyltransferase domain-containing protein</fullName>
    </recommendedName>
</protein>
<comment type="caution">
    <text evidence="2">The sequence shown here is derived from an EMBL/GenBank/DDBJ whole genome shotgun (WGS) entry which is preliminary data.</text>
</comment>
<dbReference type="GO" id="GO:0016747">
    <property type="term" value="F:acyltransferase activity, transferring groups other than amino-acyl groups"/>
    <property type="evidence" value="ECO:0007669"/>
    <property type="project" value="InterPro"/>
</dbReference>
<dbReference type="EMBL" id="JAEPRB010000117">
    <property type="protein sequence ID" value="KAG2221172.1"/>
    <property type="molecule type" value="Genomic_DNA"/>
</dbReference>
<dbReference type="Pfam" id="PF00583">
    <property type="entry name" value="Acetyltransf_1"/>
    <property type="match status" value="1"/>
</dbReference>
<dbReference type="Gene3D" id="3.40.630.30">
    <property type="match status" value="1"/>
</dbReference>
<reference evidence="2 3" key="1">
    <citation type="submission" date="2020-12" db="EMBL/GenBank/DDBJ databases">
        <title>Metabolic potential, ecology and presence of endohyphal bacteria is reflected in genomic diversity of Mucoromycotina.</title>
        <authorList>
            <person name="Muszewska A."/>
            <person name="Okrasinska A."/>
            <person name="Steczkiewicz K."/>
            <person name="Drgas O."/>
            <person name="Orlowska M."/>
            <person name="Perlinska-Lenart U."/>
            <person name="Aleksandrzak-Piekarczyk T."/>
            <person name="Szatraj K."/>
            <person name="Zielenkiewicz U."/>
            <person name="Pilsyk S."/>
            <person name="Malc E."/>
            <person name="Mieczkowski P."/>
            <person name="Kruszewska J.S."/>
            <person name="Biernat P."/>
            <person name="Pawlowska J."/>
        </authorList>
    </citation>
    <scope>NUCLEOTIDE SEQUENCE [LARGE SCALE GENOMIC DNA]</scope>
    <source>
        <strain evidence="2 3">CBS 142.35</strain>
    </source>
</reference>
<dbReference type="PROSITE" id="PS51186">
    <property type="entry name" value="GNAT"/>
    <property type="match status" value="1"/>
</dbReference>
<evidence type="ECO:0000313" key="3">
    <source>
        <dbReference type="Proteomes" id="UP000646827"/>
    </source>
</evidence>
<feature type="domain" description="N-acetyltransferase" evidence="1">
    <location>
        <begin position="8"/>
        <end position="165"/>
    </location>
</feature>
<dbReference type="PANTHER" id="PTHR43617">
    <property type="entry name" value="L-AMINO ACID N-ACETYLTRANSFERASE"/>
    <property type="match status" value="1"/>
</dbReference>
<dbReference type="SUPFAM" id="SSF55729">
    <property type="entry name" value="Acyl-CoA N-acyltransferases (Nat)"/>
    <property type="match status" value="1"/>
</dbReference>
<sequence length="165" mass="18909">MVREYQTYNIREAIIEDLKQLDTIVKVVNDAYNVSNVGWTTPKHIFNEERTNNKKIQDLVQTNGTTHVLYFALDGETIVGTIMFTQPDEKGEAYCSLLAVAPAYQSKGVGGQLFRYILNQMTKRNIETATLSTFAGRTEVIAWYKKLGFIEEPEKVDFSWHYKDA</sequence>
<dbReference type="InterPro" id="IPR000182">
    <property type="entry name" value="GNAT_dom"/>
</dbReference>
<gene>
    <name evidence="2" type="ORF">INT45_007749</name>
</gene>
<keyword evidence="3" id="KW-1185">Reference proteome</keyword>
<name>A0A8H7S3N4_9FUNG</name>
<dbReference type="OrthoDB" id="2225671at2759"/>
<dbReference type="InterPro" id="IPR016181">
    <property type="entry name" value="Acyl_CoA_acyltransferase"/>
</dbReference>
<accession>A0A8H7S3N4</accession>
<feature type="non-terminal residue" evidence="2">
    <location>
        <position position="1"/>
    </location>
</feature>
<dbReference type="CDD" id="cd04301">
    <property type="entry name" value="NAT_SF"/>
    <property type="match status" value="1"/>
</dbReference>
<dbReference type="InterPro" id="IPR050276">
    <property type="entry name" value="MshD_Acetyltransferase"/>
</dbReference>
<evidence type="ECO:0000259" key="1">
    <source>
        <dbReference type="PROSITE" id="PS51186"/>
    </source>
</evidence>
<dbReference type="Proteomes" id="UP000646827">
    <property type="component" value="Unassembled WGS sequence"/>
</dbReference>
<dbReference type="AlphaFoldDB" id="A0A8H7S3N4"/>
<organism evidence="2 3">
    <name type="scientific">Circinella minor</name>
    <dbReference type="NCBI Taxonomy" id="1195481"/>
    <lineage>
        <taxon>Eukaryota</taxon>
        <taxon>Fungi</taxon>
        <taxon>Fungi incertae sedis</taxon>
        <taxon>Mucoromycota</taxon>
        <taxon>Mucoromycotina</taxon>
        <taxon>Mucoromycetes</taxon>
        <taxon>Mucorales</taxon>
        <taxon>Lichtheimiaceae</taxon>
        <taxon>Circinella</taxon>
    </lineage>
</organism>
<proteinExistence type="predicted"/>
<evidence type="ECO:0000313" key="2">
    <source>
        <dbReference type="EMBL" id="KAG2221172.1"/>
    </source>
</evidence>